<dbReference type="Proteomes" id="UP000502823">
    <property type="component" value="Unassembled WGS sequence"/>
</dbReference>
<proteinExistence type="predicted"/>
<evidence type="ECO:0000313" key="1">
    <source>
        <dbReference type="EMBL" id="GFG40709.1"/>
    </source>
</evidence>
<reference evidence="2" key="1">
    <citation type="submission" date="2020-01" db="EMBL/GenBank/DDBJ databases">
        <title>Draft genome sequence of the Termite Coptotermes fromosanus.</title>
        <authorList>
            <person name="Itakura S."/>
            <person name="Yosikawa Y."/>
            <person name="Umezawa K."/>
        </authorList>
    </citation>
    <scope>NUCLEOTIDE SEQUENCE [LARGE SCALE GENOMIC DNA]</scope>
</reference>
<evidence type="ECO:0000313" key="2">
    <source>
        <dbReference type="Proteomes" id="UP000502823"/>
    </source>
</evidence>
<gene>
    <name evidence="1" type="ORF">Cfor_03393</name>
</gene>
<accession>A0A6L2Q764</accession>
<organism evidence="1 2">
    <name type="scientific">Coptotermes formosanus</name>
    <name type="common">Formosan subterranean termite</name>
    <dbReference type="NCBI Taxonomy" id="36987"/>
    <lineage>
        <taxon>Eukaryota</taxon>
        <taxon>Metazoa</taxon>
        <taxon>Ecdysozoa</taxon>
        <taxon>Arthropoda</taxon>
        <taxon>Hexapoda</taxon>
        <taxon>Insecta</taxon>
        <taxon>Pterygota</taxon>
        <taxon>Neoptera</taxon>
        <taxon>Polyneoptera</taxon>
        <taxon>Dictyoptera</taxon>
        <taxon>Blattodea</taxon>
        <taxon>Blattoidea</taxon>
        <taxon>Termitoidae</taxon>
        <taxon>Rhinotermitidae</taxon>
        <taxon>Coptotermes</taxon>
    </lineage>
</organism>
<keyword evidence="2" id="KW-1185">Reference proteome</keyword>
<name>A0A6L2Q764_COPFO</name>
<sequence>MEFKRRNDDFATGSVKLRCERKASIRNCVKEKAKVVNDHWISDRSLHSG</sequence>
<protein>
    <submittedName>
        <fullName evidence="1">Uncharacterized protein</fullName>
    </submittedName>
</protein>
<dbReference type="EMBL" id="BLKM01002437">
    <property type="protein sequence ID" value="GFG40709.1"/>
    <property type="molecule type" value="Genomic_DNA"/>
</dbReference>
<dbReference type="AlphaFoldDB" id="A0A6L2Q764"/>
<dbReference type="InParanoid" id="A0A6L2Q764"/>
<comment type="caution">
    <text evidence="1">The sequence shown here is derived from an EMBL/GenBank/DDBJ whole genome shotgun (WGS) entry which is preliminary data.</text>
</comment>